<keyword evidence="10" id="KW-0503">Monooxygenase</keyword>
<gene>
    <name evidence="12" type="ORF">OLEA9_A032416</name>
</gene>
<dbReference type="OrthoDB" id="2789670at2759"/>
<dbReference type="EMBL" id="CACTIH010003998">
    <property type="protein sequence ID" value="CAA2988485.1"/>
    <property type="molecule type" value="Genomic_DNA"/>
</dbReference>
<dbReference type="InterPro" id="IPR001128">
    <property type="entry name" value="Cyt_P450"/>
</dbReference>
<dbReference type="GO" id="GO:0005506">
    <property type="term" value="F:iron ion binding"/>
    <property type="evidence" value="ECO:0007669"/>
    <property type="project" value="InterPro"/>
</dbReference>
<evidence type="ECO:0000256" key="11">
    <source>
        <dbReference type="ARBA" id="ARBA00023136"/>
    </source>
</evidence>
<evidence type="ECO:0000256" key="6">
    <source>
        <dbReference type="ARBA" id="ARBA00022723"/>
    </source>
</evidence>
<dbReference type="GO" id="GO:0020037">
    <property type="term" value="F:heme binding"/>
    <property type="evidence" value="ECO:0007669"/>
    <property type="project" value="InterPro"/>
</dbReference>
<dbReference type="Pfam" id="PF00067">
    <property type="entry name" value="p450"/>
    <property type="match status" value="1"/>
</dbReference>
<keyword evidence="5" id="KW-0812">Transmembrane</keyword>
<comment type="cofactor">
    <cofactor evidence="1">
        <name>heme</name>
        <dbReference type="ChEBI" id="CHEBI:30413"/>
    </cofactor>
</comment>
<evidence type="ECO:0000256" key="4">
    <source>
        <dbReference type="ARBA" id="ARBA00022617"/>
    </source>
</evidence>
<dbReference type="InterPro" id="IPR036396">
    <property type="entry name" value="Cyt_P450_sf"/>
</dbReference>
<evidence type="ECO:0000256" key="1">
    <source>
        <dbReference type="ARBA" id="ARBA00001971"/>
    </source>
</evidence>
<dbReference type="AlphaFoldDB" id="A0A8S0S8G2"/>
<keyword evidence="6" id="KW-0479">Metal-binding</keyword>
<evidence type="ECO:0000256" key="7">
    <source>
        <dbReference type="ARBA" id="ARBA00022989"/>
    </source>
</evidence>
<keyword evidence="8" id="KW-0560">Oxidoreductase</keyword>
<name>A0A8S0S8G2_OLEEU</name>
<evidence type="ECO:0000256" key="8">
    <source>
        <dbReference type="ARBA" id="ARBA00023002"/>
    </source>
</evidence>
<dbReference type="InterPro" id="IPR002401">
    <property type="entry name" value="Cyt_P450_E_grp-I"/>
</dbReference>
<protein>
    <submittedName>
        <fullName evidence="12">Cytochrome P450 98A2</fullName>
    </submittedName>
</protein>
<keyword evidence="4" id="KW-0349">Heme</keyword>
<evidence type="ECO:0000313" key="12">
    <source>
        <dbReference type="EMBL" id="CAA2988485.1"/>
    </source>
</evidence>
<dbReference type="PANTHER" id="PTHR47944">
    <property type="entry name" value="CYTOCHROME P450 98A9"/>
    <property type="match status" value="1"/>
</dbReference>
<dbReference type="PANTHER" id="PTHR47944:SF10">
    <property type="entry name" value="CYTOCHROME P450 98A9"/>
    <property type="match status" value="1"/>
</dbReference>
<dbReference type="Gene3D" id="1.10.630.10">
    <property type="entry name" value="Cytochrome P450"/>
    <property type="match status" value="1"/>
</dbReference>
<comment type="caution">
    <text evidence="12">The sequence shown here is derived from an EMBL/GenBank/DDBJ whole genome shotgun (WGS) entry which is preliminary data.</text>
</comment>
<evidence type="ECO:0000256" key="5">
    <source>
        <dbReference type="ARBA" id="ARBA00022692"/>
    </source>
</evidence>
<evidence type="ECO:0000256" key="3">
    <source>
        <dbReference type="ARBA" id="ARBA00010617"/>
    </source>
</evidence>
<comment type="similarity">
    <text evidence="3">Belongs to the cytochrome P450 family.</text>
</comment>
<accession>A0A8S0S8G2</accession>
<dbReference type="PRINTS" id="PR00463">
    <property type="entry name" value="EP450I"/>
</dbReference>
<dbReference type="GO" id="GO:0004497">
    <property type="term" value="F:monooxygenase activity"/>
    <property type="evidence" value="ECO:0007669"/>
    <property type="project" value="UniProtKB-KW"/>
</dbReference>
<dbReference type="GO" id="GO:0016705">
    <property type="term" value="F:oxidoreductase activity, acting on paired donors, with incorporation or reduction of molecular oxygen"/>
    <property type="evidence" value="ECO:0007669"/>
    <property type="project" value="InterPro"/>
</dbReference>
<dbReference type="Proteomes" id="UP000594638">
    <property type="component" value="Unassembled WGS sequence"/>
</dbReference>
<reference evidence="12 13" key="1">
    <citation type="submission" date="2019-12" db="EMBL/GenBank/DDBJ databases">
        <authorList>
            <person name="Alioto T."/>
            <person name="Alioto T."/>
            <person name="Gomez Garrido J."/>
        </authorList>
    </citation>
    <scope>NUCLEOTIDE SEQUENCE [LARGE SCALE GENOMIC DNA]</scope>
</reference>
<evidence type="ECO:0000313" key="13">
    <source>
        <dbReference type="Proteomes" id="UP000594638"/>
    </source>
</evidence>
<keyword evidence="11" id="KW-0472">Membrane</keyword>
<proteinExistence type="inferred from homology"/>
<sequence length="250" mass="28800">MNSEGTLDEQGKEFKAIGESGIKIGTSLSIAEHIPWLRWMFTLEEEAFAKHEDRRGRLTGTIMEEHVLAFRKSTRVTSLFTLEKRLKFTYNRNCTDNLGKSLLVKKYPGAVAFNNITRLAFGKRFANSEGIIDEQQSKDKNSRPSIQKAQEELDHVIGYERLMTELDFSNLPYLMNMVKESLRLHPPSPLMLPHRANANVKIGDYDIPKGSNVHVNIWAIARDPTVWEYPSEFRPERFLEDDVNMKGHDF</sequence>
<organism evidence="12 13">
    <name type="scientific">Olea europaea subsp. europaea</name>
    <dbReference type="NCBI Taxonomy" id="158383"/>
    <lineage>
        <taxon>Eukaryota</taxon>
        <taxon>Viridiplantae</taxon>
        <taxon>Streptophyta</taxon>
        <taxon>Embryophyta</taxon>
        <taxon>Tracheophyta</taxon>
        <taxon>Spermatophyta</taxon>
        <taxon>Magnoliopsida</taxon>
        <taxon>eudicotyledons</taxon>
        <taxon>Gunneridae</taxon>
        <taxon>Pentapetalae</taxon>
        <taxon>asterids</taxon>
        <taxon>lamiids</taxon>
        <taxon>Lamiales</taxon>
        <taxon>Oleaceae</taxon>
        <taxon>Oleeae</taxon>
        <taxon>Olea</taxon>
    </lineage>
</organism>
<dbReference type="SUPFAM" id="SSF48264">
    <property type="entry name" value="Cytochrome P450"/>
    <property type="match status" value="1"/>
</dbReference>
<evidence type="ECO:0000256" key="2">
    <source>
        <dbReference type="ARBA" id="ARBA00004167"/>
    </source>
</evidence>
<evidence type="ECO:0000256" key="10">
    <source>
        <dbReference type="ARBA" id="ARBA00023033"/>
    </source>
</evidence>
<keyword evidence="7" id="KW-1133">Transmembrane helix</keyword>
<dbReference type="GO" id="GO:0016020">
    <property type="term" value="C:membrane"/>
    <property type="evidence" value="ECO:0007669"/>
    <property type="project" value="UniProtKB-SubCell"/>
</dbReference>
<comment type="subcellular location">
    <subcellularLocation>
        <location evidence="2">Membrane</location>
        <topology evidence="2">Single-pass membrane protein</topology>
    </subcellularLocation>
</comment>
<evidence type="ECO:0000256" key="9">
    <source>
        <dbReference type="ARBA" id="ARBA00023004"/>
    </source>
</evidence>
<dbReference type="Gramene" id="OE9A032416T1">
    <property type="protein sequence ID" value="OE9A032416C1"/>
    <property type="gene ID" value="OE9A032416"/>
</dbReference>
<keyword evidence="13" id="KW-1185">Reference proteome</keyword>
<keyword evidence="9" id="KW-0408">Iron</keyword>